<feature type="region of interest" description="Disordered" evidence="5">
    <location>
        <begin position="1"/>
        <end position="110"/>
    </location>
</feature>
<evidence type="ECO:0000256" key="5">
    <source>
        <dbReference type="SAM" id="MobiDB-lite"/>
    </source>
</evidence>
<feature type="compositionally biased region" description="Polar residues" evidence="5">
    <location>
        <begin position="1"/>
        <end position="12"/>
    </location>
</feature>
<keyword evidence="3" id="KW-0507">mRNA processing</keyword>
<dbReference type="Pfam" id="PF05182">
    <property type="entry name" value="Fip1"/>
    <property type="match status" value="1"/>
</dbReference>
<comment type="caution">
    <text evidence="7">The sequence shown here is derived from an EMBL/GenBank/DDBJ whole genome shotgun (WGS) entry which is preliminary data.</text>
</comment>
<dbReference type="AlphaFoldDB" id="A0A9D5DFK1"/>
<evidence type="ECO:0000259" key="6">
    <source>
        <dbReference type="Pfam" id="PF05182"/>
    </source>
</evidence>
<accession>A0A9D5DFK1</accession>
<dbReference type="GO" id="GO:0005634">
    <property type="term" value="C:nucleus"/>
    <property type="evidence" value="ECO:0007669"/>
    <property type="project" value="UniProtKB-SubCell"/>
</dbReference>
<keyword evidence="4" id="KW-0539">Nucleus</keyword>
<organism evidence="7">
    <name type="scientific">Cryptosporidium canis</name>
    <dbReference type="NCBI Taxonomy" id="195482"/>
    <lineage>
        <taxon>Eukaryota</taxon>
        <taxon>Sar</taxon>
        <taxon>Alveolata</taxon>
        <taxon>Apicomplexa</taxon>
        <taxon>Conoidasida</taxon>
        <taxon>Coccidia</taxon>
        <taxon>Eucoccidiorida</taxon>
        <taxon>Eimeriorina</taxon>
        <taxon>Cryptosporidiidae</taxon>
        <taxon>Cryptosporidium</taxon>
    </lineage>
</organism>
<feature type="compositionally biased region" description="Acidic residues" evidence="5">
    <location>
        <begin position="21"/>
        <end position="32"/>
    </location>
</feature>
<feature type="compositionally biased region" description="Low complexity" evidence="5">
    <location>
        <begin position="294"/>
        <end position="306"/>
    </location>
</feature>
<dbReference type="Proteomes" id="UP001067231">
    <property type="component" value="Unassembled WGS sequence"/>
</dbReference>
<evidence type="ECO:0000256" key="2">
    <source>
        <dbReference type="ARBA" id="ARBA00007459"/>
    </source>
</evidence>
<dbReference type="GO" id="GO:0006397">
    <property type="term" value="P:mRNA processing"/>
    <property type="evidence" value="ECO:0007669"/>
    <property type="project" value="UniProtKB-KW"/>
</dbReference>
<name>A0A9D5DFK1_9CRYT</name>
<feature type="compositionally biased region" description="Low complexity" evidence="5">
    <location>
        <begin position="82"/>
        <end position="101"/>
    </location>
</feature>
<comment type="similarity">
    <text evidence="2">Belongs to the FIP1 family.</text>
</comment>
<dbReference type="OrthoDB" id="1917198at2759"/>
<reference evidence="7" key="1">
    <citation type="submission" date="2022-10" db="EMBL/GenBank/DDBJ databases">
        <title>Adaptive evolution leads to modifications in subtelomeric GC content in a zoonotic Cryptosporidium species.</title>
        <authorList>
            <person name="Li J."/>
            <person name="Feng Y."/>
            <person name="Xiao L."/>
        </authorList>
    </citation>
    <scope>NUCLEOTIDE SEQUENCE</scope>
    <source>
        <strain evidence="7">33844</strain>
    </source>
</reference>
<dbReference type="EMBL" id="JAPCXC010000153">
    <property type="protein sequence ID" value="KAJ1604371.1"/>
    <property type="molecule type" value="Genomic_DNA"/>
</dbReference>
<gene>
    <name evidence="7" type="ORF">OJ253_3717</name>
</gene>
<protein>
    <submittedName>
        <fullName evidence="7">Pre-mRNA polyadenylation factor</fullName>
    </submittedName>
</protein>
<evidence type="ECO:0000313" key="7">
    <source>
        <dbReference type="EMBL" id="KAJ1604371.1"/>
    </source>
</evidence>
<proteinExistence type="inferred from homology"/>
<sequence length="318" mass="35224">MSGGTPESSMQKSIKERNETNEEIEEDDEEDVTFLICGGNDQGGLKDFSKLKDGSGQTNNGDASSSTQDPSKKTSSDTKYANTGTNGGVSSSTSNQRASTSEKNQHALNASDTVYIESEASDVNENPCKDLQMVWENNPEKRPWSRVLDVSPWFNYGFNEKTFKEYIIKQLGIRWERVKKQNIETSDDLLHKNTLPSGISNPNGPNHNPGIPNSNIKMMNGMPPPPMAGFPPNMMYFPLPIPPPIPPPHLNPPIPGHPNVYHQQHMFNNFPQHLPPHAHIPPPIPPHQVMHHPGIPTNNINPNPNGSFNARGKKRPPE</sequence>
<evidence type="ECO:0000256" key="4">
    <source>
        <dbReference type="ARBA" id="ARBA00023242"/>
    </source>
</evidence>
<evidence type="ECO:0000256" key="1">
    <source>
        <dbReference type="ARBA" id="ARBA00004123"/>
    </source>
</evidence>
<dbReference type="InterPro" id="IPR007854">
    <property type="entry name" value="Fip1_dom"/>
</dbReference>
<feature type="compositionally biased region" description="Polar residues" evidence="5">
    <location>
        <begin position="55"/>
        <end position="69"/>
    </location>
</feature>
<evidence type="ECO:0000256" key="3">
    <source>
        <dbReference type="ARBA" id="ARBA00022664"/>
    </source>
</evidence>
<feature type="domain" description="Pre-mRNA polyadenylation factor Fip1" evidence="6">
    <location>
        <begin position="140"/>
        <end position="172"/>
    </location>
</feature>
<feature type="region of interest" description="Disordered" evidence="5">
    <location>
        <begin position="294"/>
        <end position="318"/>
    </location>
</feature>
<comment type="subcellular location">
    <subcellularLocation>
        <location evidence="1">Nucleus</location>
    </subcellularLocation>
</comment>